<reference evidence="10" key="1">
    <citation type="journal article" date="2024" name="IScience">
        <title>Strigolactones Initiate the Formation of Haustorium-like Structures in Castilleja.</title>
        <authorList>
            <person name="Buerger M."/>
            <person name="Peterson D."/>
            <person name="Chory J."/>
        </authorList>
    </citation>
    <scope>NUCLEOTIDE SEQUENCE [LARGE SCALE GENOMIC DNA]</scope>
</reference>
<keyword evidence="5" id="KW-0539">Nucleus</keyword>
<feature type="region of interest" description="Disordered" evidence="7">
    <location>
        <begin position="41"/>
        <end position="73"/>
    </location>
</feature>
<keyword evidence="4" id="KW-0862">Zinc</keyword>
<dbReference type="EMBL" id="JAVIJP010000037">
    <property type="protein sequence ID" value="KAL3628031.1"/>
    <property type="molecule type" value="Genomic_DNA"/>
</dbReference>
<dbReference type="Pfam" id="PF23011">
    <property type="entry name" value="PHD-1st_NSD"/>
    <property type="match status" value="1"/>
</dbReference>
<keyword evidence="2" id="KW-0479">Metal-binding</keyword>
<dbReference type="GO" id="GO:0005634">
    <property type="term" value="C:nucleus"/>
    <property type="evidence" value="ECO:0007669"/>
    <property type="project" value="UniProtKB-SubCell"/>
</dbReference>
<feature type="region of interest" description="Disordered" evidence="7">
    <location>
        <begin position="1"/>
        <end position="23"/>
    </location>
</feature>
<dbReference type="SMART" id="SM00249">
    <property type="entry name" value="PHD"/>
    <property type="match status" value="2"/>
</dbReference>
<comment type="subcellular location">
    <subcellularLocation>
        <location evidence="1">Nucleus</location>
    </subcellularLocation>
</comment>
<dbReference type="SUPFAM" id="SSF57903">
    <property type="entry name" value="FYVE/PHD zinc finger"/>
    <property type="match status" value="2"/>
</dbReference>
<proteinExistence type="predicted"/>
<dbReference type="SUPFAM" id="SSF55729">
    <property type="entry name" value="Acyl-CoA N-acyltransferases (Nat)"/>
    <property type="match status" value="1"/>
</dbReference>
<dbReference type="InterPro" id="IPR011011">
    <property type="entry name" value="Znf_FYVE_PHD"/>
</dbReference>
<dbReference type="InterPro" id="IPR019787">
    <property type="entry name" value="Znf_PHD-finger"/>
</dbReference>
<feature type="domain" description="PHD-type" evidence="8">
    <location>
        <begin position="728"/>
        <end position="773"/>
    </location>
</feature>
<dbReference type="PROSITE" id="PS01359">
    <property type="entry name" value="ZF_PHD_1"/>
    <property type="match status" value="1"/>
</dbReference>
<accession>A0ABD3CG74</accession>
<evidence type="ECO:0000313" key="9">
    <source>
        <dbReference type="EMBL" id="KAL3628031.1"/>
    </source>
</evidence>
<dbReference type="PANTHER" id="PTHR47025">
    <property type="entry name" value="AUTOIMMUNE REGULATOR"/>
    <property type="match status" value="1"/>
</dbReference>
<evidence type="ECO:0000256" key="5">
    <source>
        <dbReference type="ARBA" id="ARBA00023242"/>
    </source>
</evidence>
<dbReference type="InterPro" id="IPR016181">
    <property type="entry name" value="Acyl_CoA_acyltransferase"/>
</dbReference>
<sequence length="1127" mass="124361">MDEVNSQVSYNSQDKDSGEIVVPSIRPGVKREYNMMMKAQSELISPSRGGRRVTRSQSASRSRRGYVKSDSDIIKKVKGSTSKKMKKTKEQKSGAEDVVKLDIIDVSDREPTGDVVQVESNIGHDSRNLEAVFVALDSNETEKLGLGECISQPLCTDSVSPLPQVGGGDVDNIHEDEKAIGEATSGKGKKPLRRYTRSALKLLNEEMELGSGNVESELLLVDTSETEKEKLGPGECPSQPMRIESLLPQIGGSDVDFIHEDEKMIGGDSEEATNGMEEKPLRRYTRSALKQLSEEMELRSGNLETELVAVGTSEIEKLGPGECVSQPLWTESPLPQVGGGDVDFIHEDEKMIAGDSDLGYERTAEATSGRRYTRSALKRLHEETELGPGVVEICNAETLTSSPPKLEMKMSKKVELKRIPSRLKDLLETGLLEGLRVIYIPGSKRRRNPESELQGVIKGTGILCSCNECNGREVITPNEFEMHANSGNKRPPEYIYLENGKSLRDVLNACKAKRSESLAMVIQNAIELIPEGGVGRPMLLCDSCVMPKESDPSQTLSSGVAHRSPLAGSFPPASSNCKPEVPESAQISSNNQPEVSESARVSSNSQPEVPEIARISSDSQSQRKRQGRLTRKDLRMHKSVLADDVLPDGAALSYVMHGEKKLEGFKKDGAIFCTHCRDLVSPSQFESHAGFASRRKPYMSIYTSNGVSLHQLSLELSKTRKSNSEENDDLCSICEDGGDLLCCENCPRAFHPVCVDLSCLPQGTWYCKYCNNMFEKEKYAERDANAIAAGRVPGVDPLADITQRCIRIVAAFEADVGGCAICREHDFSKSVFGGRTVIICDQCEKEYHVGCLKEQEIDDLQALPENEWFCSRQCSNIHSTLQKLIEDGEQMLPEDVSKVLKEKNDAKVLAENPEPVIPDPVIPESVISEPVIRWRLLSGKRSSEDTRVWLSGAVSIFHDRFDPIADSSTGRLDLIPHMVYGRNFKDQDFCNMYCAILTVDAVVVSVGIVRIFGDEVAELPIVATKTECQGKGYFQSLYFCIEKLLVSLSVKDLVLPAAGEAESLWKNRFGFKRLDQEETVPKEVPNDDISGNISSSQVDLNGLKLSLVVVTDGFISRFQWLIFVKTY</sequence>
<feature type="region of interest" description="Disordered" evidence="7">
    <location>
        <begin position="551"/>
        <end position="634"/>
    </location>
</feature>
<comment type="caution">
    <text evidence="9">The sequence shown here is derived from an EMBL/GenBank/DDBJ whole genome shotgun (WGS) entry which is preliminary data.</text>
</comment>
<dbReference type="Proteomes" id="UP001632038">
    <property type="component" value="Unassembled WGS sequence"/>
</dbReference>
<dbReference type="InterPro" id="IPR059153">
    <property type="entry name" value="NSD_PHD-1st"/>
</dbReference>
<name>A0ABD3CG74_9LAMI</name>
<feature type="compositionally biased region" description="Polar residues" evidence="7">
    <location>
        <begin position="585"/>
        <end position="607"/>
    </location>
</feature>
<dbReference type="PANTHER" id="PTHR47025:SF2">
    <property type="entry name" value="AUTOIMMUNE REGULATOR"/>
    <property type="match status" value="1"/>
</dbReference>
<dbReference type="InterPro" id="IPR019786">
    <property type="entry name" value="Zinc_finger_PHD-type_CS"/>
</dbReference>
<dbReference type="InterPro" id="IPR032308">
    <property type="entry name" value="TDBD"/>
</dbReference>
<dbReference type="CDD" id="cd15539">
    <property type="entry name" value="PHD1_AIRE"/>
    <property type="match status" value="1"/>
</dbReference>
<keyword evidence="3 6" id="KW-0863">Zinc-finger</keyword>
<gene>
    <name evidence="9" type="ORF">CASFOL_028133</name>
</gene>
<dbReference type="Gene3D" id="3.30.40.10">
    <property type="entry name" value="Zinc/RING finger domain, C3HC4 (zinc finger)"/>
    <property type="match status" value="2"/>
</dbReference>
<evidence type="ECO:0000313" key="10">
    <source>
        <dbReference type="Proteomes" id="UP001632038"/>
    </source>
</evidence>
<dbReference type="InterPro" id="IPR056511">
    <property type="entry name" value="IDM1_C"/>
</dbReference>
<dbReference type="InterPro" id="IPR001965">
    <property type="entry name" value="Znf_PHD"/>
</dbReference>
<evidence type="ECO:0000256" key="7">
    <source>
        <dbReference type="SAM" id="MobiDB-lite"/>
    </source>
</evidence>
<dbReference type="AlphaFoldDB" id="A0ABD3CG74"/>
<feature type="compositionally biased region" description="Basic residues" evidence="7">
    <location>
        <begin position="622"/>
        <end position="634"/>
    </location>
</feature>
<protein>
    <recommendedName>
        <fullName evidence="8">PHD-type domain-containing protein</fullName>
    </recommendedName>
</protein>
<evidence type="ECO:0000256" key="4">
    <source>
        <dbReference type="ARBA" id="ARBA00022833"/>
    </source>
</evidence>
<organism evidence="9 10">
    <name type="scientific">Castilleja foliolosa</name>
    <dbReference type="NCBI Taxonomy" id="1961234"/>
    <lineage>
        <taxon>Eukaryota</taxon>
        <taxon>Viridiplantae</taxon>
        <taxon>Streptophyta</taxon>
        <taxon>Embryophyta</taxon>
        <taxon>Tracheophyta</taxon>
        <taxon>Spermatophyta</taxon>
        <taxon>Magnoliopsida</taxon>
        <taxon>eudicotyledons</taxon>
        <taxon>Gunneridae</taxon>
        <taxon>Pentapetalae</taxon>
        <taxon>asterids</taxon>
        <taxon>lamiids</taxon>
        <taxon>Lamiales</taxon>
        <taxon>Orobanchaceae</taxon>
        <taxon>Pedicularideae</taxon>
        <taxon>Castillejinae</taxon>
        <taxon>Castilleja</taxon>
    </lineage>
</organism>
<feature type="compositionally biased region" description="Polar residues" evidence="7">
    <location>
        <begin position="1"/>
        <end position="12"/>
    </location>
</feature>
<evidence type="ECO:0000256" key="3">
    <source>
        <dbReference type="ARBA" id="ARBA00022771"/>
    </source>
</evidence>
<dbReference type="PROSITE" id="PS50016">
    <property type="entry name" value="ZF_PHD_2"/>
    <property type="match status" value="1"/>
</dbReference>
<dbReference type="InterPro" id="IPR013083">
    <property type="entry name" value="Znf_RING/FYVE/PHD"/>
</dbReference>
<evidence type="ECO:0000256" key="1">
    <source>
        <dbReference type="ARBA" id="ARBA00004123"/>
    </source>
</evidence>
<evidence type="ECO:0000256" key="2">
    <source>
        <dbReference type="ARBA" id="ARBA00022723"/>
    </source>
</evidence>
<evidence type="ECO:0000256" key="6">
    <source>
        <dbReference type="PROSITE-ProRule" id="PRU00146"/>
    </source>
</evidence>
<evidence type="ECO:0000259" key="8">
    <source>
        <dbReference type="PROSITE" id="PS50016"/>
    </source>
</evidence>
<keyword evidence="10" id="KW-1185">Reference proteome</keyword>
<dbReference type="GO" id="GO:0008270">
    <property type="term" value="F:zinc ion binding"/>
    <property type="evidence" value="ECO:0007669"/>
    <property type="project" value="UniProtKB-KW"/>
</dbReference>
<dbReference type="Pfam" id="PF23209">
    <property type="entry name" value="IDM1_C"/>
    <property type="match status" value="1"/>
</dbReference>
<dbReference type="Pfam" id="PF16135">
    <property type="entry name" value="TDBD"/>
    <property type="match status" value="2"/>
</dbReference>